<dbReference type="GeneID" id="25989202"/>
<evidence type="ECO:0000256" key="3">
    <source>
        <dbReference type="ARBA" id="ARBA00022576"/>
    </source>
</evidence>
<evidence type="ECO:0000256" key="6">
    <source>
        <dbReference type="ARBA" id="ARBA00022898"/>
    </source>
</evidence>
<comment type="similarity">
    <text evidence="2">Belongs to the class-IV pyridoxal-phosphate-dependent aminotransferase family.</text>
</comment>
<keyword evidence="6" id="KW-0663">Pyridoxal phosphate</keyword>
<evidence type="ECO:0000313" key="9">
    <source>
        <dbReference type="EMBL" id="EJT45777.1"/>
    </source>
</evidence>
<keyword evidence="3" id="KW-0032">Aminotransferase</keyword>
<dbReference type="EMBL" id="ALBS01000321">
    <property type="protein sequence ID" value="EJT45777.1"/>
    <property type="molecule type" value="Genomic_DNA"/>
</dbReference>
<evidence type="ECO:0000256" key="7">
    <source>
        <dbReference type="ARBA" id="ARBA00023304"/>
    </source>
</evidence>
<dbReference type="RefSeq" id="XP_014176374.1">
    <property type="nucleotide sequence ID" value="XM_014320899.1"/>
</dbReference>
<dbReference type="Gene3D" id="3.20.10.10">
    <property type="entry name" value="D-amino Acid Aminotransferase, subunit A, domain 2"/>
    <property type="match status" value="1"/>
</dbReference>
<organism evidence="9 10">
    <name type="scientific">Trichosporon asahii var. asahii (strain ATCC 90039 / CBS 2479 / JCM 2466 / KCTC 7840 / NBRC 103889/ NCYC 2677 / UAMH 7654)</name>
    <name type="common">Yeast</name>
    <dbReference type="NCBI Taxonomy" id="1186058"/>
    <lineage>
        <taxon>Eukaryota</taxon>
        <taxon>Fungi</taxon>
        <taxon>Dikarya</taxon>
        <taxon>Basidiomycota</taxon>
        <taxon>Agaricomycotina</taxon>
        <taxon>Tremellomycetes</taxon>
        <taxon>Trichosporonales</taxon>
        <taxon>Trichosporonaceae</taxon>
        <taxon>Trichosporon</taxon>
    </lineage>
</organism>
<proteinExistence type="inferred from homology"/>
<reference evidence="9 10" key="1">
    <citation type="journal article" date="2012" name="Eukaryot. Cell">
        <title>Draft genome sequence of CBS 2479, the standard type strain of Trichosporon asahii.</title>
        <authorList>
            <person name="Yang R.Y."/>
            <person name="Li H.T."/>
            <person name="Zhu H."/>
            <person name="Zhou G.P."/>
            <person name="Wang M."/>
            <person name="Wang L."/>
        </authorList>
    </citation>
    <scope>NUCLEOTIDE SEQUENCE [LARGE SCALE GENOMIC DNA]</scope>
    <source>
        <strain evidence="10">ATCC 90039 / CBS 2479 / JCM 2466 / KCTC 7840 / NCYC 2677 / UAMH 7654</strain>
    </source>
</reference>
<protein>
    <submittedName>
        <fullName evidence="9">Branched-chain-amino-acid transaminase</fullName>
    </submittedName>
</protein>
<dbReference type="InterPro" id="IPR001544">
    <property type="entry name" value="Aminotrans_IV"/>
</dbReference>
<dbReference type="InterPro" id="IPR005786">
    <property type="entry name" value="B_amino_transII"/>
</dbReference>
<evidence type="ECO:0000313" key="10">
    <source>
        <dbReference type="Proteomes" id="UP000002748"/>
    </source>
</evidence>
<dbReference type="HOGENOM" id="CLU_031922_0_0_1"/>
<name>J6ESQ2_TRIAS</name>
<evidence type="ECO:0000256" key="4">
    <source>
        <dbReference type="ARBA" id="ARBA00022605"/>
    </source>
</evidence>
<gene>
    <name evidence="9" type="ORF">A1Q1_05690</name>
</gene>
<dbReference type="VEuPathDB" id="FungiDB:A1Q1_05690"/>
<keyword evidence="5" id="KW-0808">Transferase</keyword>
<sequence>MSTQQAPFKASPLYFSPVSPSHQPAPGKEAYGRLLSGTAYVFCRPQEFPVLTSQTSGWGQPKIVPRAELSLDPLAGVLQYAVTCFEGMKCYKDEEDKLRLFRPMKNFDRLKRSAARLGLPYDWDNEELLELLSKLVALENPIVPKGDGDNLYIRPTIIETSESFGIKEDAYASSALLYIVTSANLGKGLYSSAEGPGLKLDACDKFIRAWPGGHGSYKLGANYGTVSVAKKPGFQMSLWLHSDGKQHYISEACAMNVWIIKKAADGFLEFTTMGLDNGIVLPGVTRASIIELLQDHADGKAEFPLPGMPKNIRVVERDIPMAEIVEGSQDGSLVGMFGCGTGVVVTMISLIRYQDKDYEIPSNPLIKLIRDAMTGIQRGKVERGDWSYVVPEWDGTAREHDTDGQKVYA</sequence>
<dbReference type="GO" id="GO:0009099">
    <property type="term" value="P:L-valine biosynthetic process"/>
    <property type="evidence" value="ECO:0007669"/>
    <property type="project" value="TreeGrafter"/>
</dbReference>
<dbReference type="Pfam" id="PF01063">
    <property type="entry name" value="Aminotran_4"/>
    <property type="match status" value="1"/>
</dbReference>
<dbReference type="AlphaFoldDB" id="J6ESQ2"/>
<dbReference type="PANTHER" id="PTHR11825:SF44">
    <property type="entry name" value="BRANCHED-CHAIN-AMINO-ACID AMINOTRANSFERASE"/>
    <property type="match status" value="1"/>
</dbReference>
<dbReference type="OrthoDB" id="1732691at2759"/>
<dbReference type="KEGG" id="tasa:A1Q1_05690"/>
<dbReference type="GO" id="GO:0004084">
    <property type="term" value="F:branched-chain-amino-acid transaminase activity"/>
    <property type="evidence" value="ECO:0007669"/>
    <property type="project" value="InterPro"/>
</dbReference>
<keyword evidence="4" id="KW-0028">Amino-acid biosynthesis</keyword>
<dbReference type="Proteomes" id="UP000002748">
    <property type="component" value="Unassembled WGS sequence"/>
</dbReference>
<dbReference type="GO" id="GO:0009098">
    <property type="term" value="P:L-leucine biosynthetic process"/>
    <property type="evidence" value="ECO:0007669"/>
    <property type="project" value="TreeGrafter"/>
</dbReference>
<dbReference type="SUPFAM" id="SSF56752">
    <property type="entry name" value="D-aminoacid aminotransferase-like PLP-dependent enzymes"/>
    <property type="match status" value="1"/>
</dbReference>
<dbReference type="PANTHER" id="PTHR11825">
    <property type="entry name" value="SUBGROUP IIII AMINOTRANSFERASE"/>
    <property type="match status" value="1"/>
</dbReference>
<dbReference type="InterPro" id="IPR043131">
    <property type="entry name" value="BCAT-like_N"/>
</dbReference>
<comment type="cofactor">
    <cofactor evidence="1">
        <name>pyridoxal 5'-phosphate</name>
        <dbReference type="ChEBI" id="CHEBI:597326"/>
    </cofactor>
</comment>
<feature type="modified residue" description="N6-(pyridoxal phosphate)lysine" evidence="8">
    <location>
        <position position="218"/>
    </location>
</feature>
<dbReference type="InterPro" id="IPR036038">
    <property type="entry name" value="Aminotransferase-like"/>
</dbReference>
<dbReference type="Gene3D" id="3.30.470.10">
    <property type="match status" value="1"/>
</dbReference>
<keyword evidence="7" id="KW-0100">Branched-chain amino acid biosynthesis</keyword>
<dbReference type="InterPro" id="IPR043132">
    <property type="entry name" value="BCAT-like_C"/>
</dbReference>
<evidence type="ECO:0000256" key="8">
    <source>
        <dbReference type="PIRSR" id="PIRSR006468-1"/>
    </source>
</evidence>
<dbReference type="GO" id="GO:0005739">
    <property type="term" value="C:mitochondrion"/>
    <property type="evidence" value="ECO:0007669"/>
    <property type="project" value="TreeGrafter"/>
</dbReference>
<comment type="caution">
    <text evidence="9">The sequence shown here is derived from an EMBL/GenBank/DDBJ whole genome shotgun (WGS) entry which is preliminary data.</text>
</comment>
<dbReference type="PIRSF" id="PIRSF006468">
    <property type="entry name" value="BCAT1"/>
    <property type="match status" value="1"/>
</dbReference>
<accession>J6ESQ2</accession>
<evidence type="ECO:0000256" key="1">
    <source>
        <dbReference type="ARBA" id="ARBA00001933"/>
    </source>
</evidence>
<evidence type="ECO:0000256" key="5">
    <source>
        <dbReference type="ARBA" id="ARBA00022679"/>
    </source>
</evidence>
<evidence type="ECO:0000256" key="2">
    <source>
        <dbReference type="ARBA" id="ARBA00009320"/>
    </source>
</evidence>